<evidence type="ECO:0000313" key="2">
    <source>
        <dbReference type="Proteomes" id="UP000296049"/>
    </source>
</evidence>
<dbReference type="AlphaFoldDB" id="R0J9H2"/>
<feature type="non-terminal residue" evidence="1">
    <location>
        <position position="154"/>
    </location>
</feature>
<evidence type="ECO:0000313" key="1">
    <source>
        <dbReference type="EMBL" id="EOA93616.1"/>
    </source>
</evidence>
<protein>
    <submittedName>
        <fullName evidence="1">Uncharacterized protein</fullName>
    </submittedName>
</protein>
<name>R0J9H2_ANAPL</name>
<sequence>EMWEEIFSTPGMPKKLLNEICMLLRDNTIRAHFGMTEDYEILQLGLMQTLSPEDPIPAVLQDVECLKRCIRNTNFHLLWIALKGLAAMLERPKMGLTGIILLPDVLKTLRFGNPHITAAALAVCCRVLRALMKKSASITSLRLVDLLTPYLDNV</sequence>
<proteinExistence type="predicted"/>
<reference evidence="2" key="1">
    <citation type="journal article" date="2013" name="Nat. Genet.">
        <title>The duck genome and transcriptome provide insight into an avian influenza virus reservoir species.</title>
        <authorList>
            <person name="Huang Y."/>
            <person name="Li Y."/>
            <person name="Burt D.W."/>
            <person name="Chen H."/>
            <person name="Zhang Y."/>
            <person name="Qian W."/>
            <person name="Kim H."/>
            <person name="Gan S."/>
            <person name="Zhao Y."/>
            <person name="Li J."/>
            <person name="Yi K."/>
            <person name="Feng H."/>
            <person name="Zhu P."/>
            <person name="Li B."/>
            <person name="Liu Q."/>
            <person name="Fairley S."/>
            <person name="Magor K.E."/>
            <person name="Du Z."/>
            <person name="Hu X."/>
            <person name="Goodman L."/>
            <person name="Tafer H."/>
            <person name="Vignal A."/>
            <person name="Lee T."/>
            <person name="Kim K.W."/>
            <person name="Sheng Z."/>
            <person name="An Y."/>
            <person name="Searle S."/>
            <person name="Herrero J."/>
            <person name="Groenen M.A."/>
            <person name="Crooijmans R.P."/>
            <person name="Faraut T."/>
            <person name="Cai Q."/>
            <person name="Webster R.G."/>
            <person name="Aldridge J.R."/>
            <person name="Warren W.C."/>
            <person name="Bartschat S."/>
            <person name="Kehr S."/>
            <person name="Marz M."/>
            <person name="Stadler P.F."/>
            <person name="Smith J."/>
            <person name="Kraus R.H."/>
            <person name="Zhao Y."/>
            <person name="Ren L."/>
            <person name="Fei J."/>
            <person name="Morisson M."/>
            <person name="Kaiser P."/>
            <person name="Griffin D.K."/>
            <person name="Rao M."/>
            <person name="Pitel F."/>
            <person name="Wang J."/>
            <person name="Li N."/>
        </authorList>
    </citation>
    <scope>NUCLEOTIDE SEQUENCE [LARGE SCALE GENOMIC DNA]</scope>
</reference>
<feature type="non-terminal residue" evidence="1">
    <location>
        <position position="1"/>
    </location>
</feature>
<organism evidence="1 2">
    <name type="scientific">Anas platyrhynchos</name>
    <name type="common">Mallard</name>
    <name type="synonym">Anas boschas</name>
    <dbReference type="NCBI Taxonomy" id="8839"/>
    <lineage>
        <taxon>Eukaryota</taxon>
        <taxon>Metazoa</taxon>
        <taxon>Chordata</taxon>
        <taxon>Craniata</taxon>
        <taxon>Vertebrata</taxon>
        <taxon>Euteleostomi</taxon>
        <taxon>Archelosauria</taxon>
        <taxon>Archosauria</taxon>
        <taxon>Dinosauria</taxon>
        <taxon>Saurischia</taxon>
        <taxon>Theropoda</taxon>
        <taxon>Coelurosauria</taxon>
        <taxon>Aves</taxon>
        <taxon>Neognathae</taxon>
        <taxon>Galloanserae</taxon>
        <taxon>Anseriformes</taxon>
        <taxon>Anatidae</taxon>
        <taxon>Anatinae</taxon>
        <taxon>Anas</taxon>
    </lineage>
</organism>
<accession>R0J9H2</accession>
<dbReference type="Proteomes" id="UP000296049">
    <property type="component" value="Unassembled WGS sequence"/>
</dbReference>
<gene>
    <name evidence="1" type="ORF">Anapl_18421</name>
</gene>
<keyword evidence="2" id="KW-1185">Reference proteome</keyword>
<dbReference type="EMBL" id="KB745827">
    <property type="protein sequence ID" value="EOA93616.1"/>
    <property type="molecule type" value="Genomic_DNA"/>
</dbReference>